<evidence type="ECO:0000256" key="3">
    <source>
        <dbReference type="SAM" id="SignalP"/>
    </source>
</evidence>
<feature type="chain" id="PRO_5042052681" description="RPN1 N-terminal domain-containing protein" evidence="3">
    <location>
        <begin position="26"/>
        <end position="339"/>
    </location>
</feature>
<dbReference type="Gene3D" id="1.25.10.10">
    <property type="entry name" value="Leucine-rich Repeat Variant"/>
    <property type="match status" value="1"/>
</dbReference>
<reference evidence="5" key="1">
    <citation type="submission" date="2023-02" db="EMBL/GenBank/DDBJ databases">
        <title>Genome of toxic invasive species Heracleum sosnowskyi carries increased number of genes despite the absence of recent whole-genome duplications.</title>
        <authorList>
            <person name="Schelkunov M."/>
            <person name="Shtratnikova V."/>
            <person name="Makarenko M."/>
            <person name="Klepikova A."/>
            <person name="Omelchenko D."/>
            <person name="Novikova G."/>
            <person name="Obukhova E."/>
            <person name="Bogdanov V."/>
            <person name="Penin A."/>
            <person name="Logacheva M."/>
        </authorList>
    </citation>
    <scope>NUCLEOTIDE SEQUENCE</scope>
    <source>
        <strain evidence="5">Hsosn_3</strain>
        <tissue evidence="5">Leaf</tissue>
    </source>
</reference>
<feature type="signal peptide" evidence="3">
    <location>
        <begin position="1"/>
        <end position="25"/>
    </location>
</feature>
<dbReference type="GO" id="GO:0043161">
    <property type="term" value="P:proteasome-mediated ubiquitin-dependent protein catabolic process"/>
    <property type="evidence" value="ECO:0007669"/>
    <property type="project" value="TreeGrafter"/>
</dbReference>
<dbReference type="GO" id="GO:0008540">
    <property type="term" value="C:proteasome regulatory particle, base subcomplex"/>
    <property type="evidence" value="ECO:0007669"/>
    <property type="project" value="TreeGrafter"/>
</dbReference>
<feature type="domain" description="RPN1 N-terminal" evidence="4">
    <location>
        <begin position="175"/>
        <end position="255"/>
    </location>
</feature>
<reference evidence="5" key="2">
    <citation type="submission" date="2023-05" db="EMBL/GenBank/DDBJ databases">
        <authorList>
            <person name="Schelkunov M.I."/>
        </authorList>
    </citation>
    <scope>NUCLEOTIDE SEQUENCE</scope>
    <source>
        <strain evidence="5">Hsosn_3</strain>
        <tissue evidence="5">Leaf</tissue>
    </source>
</reference>
<dbReference type="Pfam" id="PF17781">
    <property type="entry name" value="RPN1_RPN2_N"/>
    <property type="match status" value="1"/>
</dbReference>
<dbReference type="GO" id="GO:0034515">
    <property type="term" value="C:proteasome storage granule"/>
    <property type="evidence" value="ECO:0007669"/>
    <property type="project" value="TreeGrafter"/>
</dbReference>
<dbReference type="PANTHER" id="PTHR10943:SF1">
    <property type="entry name" value="26S PROTEASOME NON-ATPASE REGULATORY SUBUNIT 2"/>
    <property type="match status" value="1"/>
</dbReference>
<feature type="region of interest" description="Disordered" evidence="2">
    <location>
        <begin position="75"/>
        <end position="126"/>
    </location>
</feature>
<dbReference type="InterPro" id="IPR011989">
    <property type="entry name" value="ARM-like"/>
</dbReference>
<evidence type="ECO:0000313" key="5">
    <source>
        <dbReference type="EMBL" id="KAK1381420.1"/>
    </source>
</evidence>
<dbReference type="AlphaFoldDB" id="A0AAD8MM27"/>
<dbReference type="InterPro" id="IPR040892">
    <property type="entry name" value="RPN1_N"/>
</dbReference>
<dbReference type="PANTHER" id="PTHR10943">
    <property type="entry name" value="26S PROTEASOME NON-ATPASE REGULATORY SUBUNIT"/>
    <property type="match status" value="1"/>
</dbReference>
<dbReference type="GO" id="GO:0005634">
    <property type="term" value="C:nucleus"/>
    <property type="evidence" value="ECO:0007669"/>
    <property type="project" value="TreeGrafter"/>
</dbReference>
<keyword evidence="3" id="KW-0732">Signal</keyword>
<proteinExistence type="predicted"/>
<keyword evidence="1" id="KW-0677">Repeat</keyword>
<name>A0AAD8MM27_9APIA</name>
<keyword evidence="6" id="KW-1185">Reference proteome</keyword>
<organism evidence="5 6">
    <name type="scientific">Heracleum sosnowskyi</name>
    <dbReference type="NCBI Taxonomy" id="360622"/>
    <lineage>
        <taxon>Eukaryota</taxon>
        <taxon>Viridiplantae</taxon>
        <taxon>Streptophyta</taxon>
        <taxon>Embryophyta</taxon>
        <taxon>Tracheophyta</taxon>
        <taxon>Spermatophyta</taxon>
        <taxon>Magnoliopsida</taxon>
        <taxon>eudicotyledons</taxon>
        <taxon>Gunneridae</taxon>
        <taxon>Pentapetalae</taxon>
        <taxon>asterids</taxon>
        <taxon>campanulids</taxon>
        <taxon>Apiales</taxon>
        <taxon>Apiaceae</taxon>
        <taxon>Apioideae</taxon>
        <taxon>apioid superclade</taxon>
        <taxon>Tordylieae</taxon>
        <taxon>Tordyliinae</taxon>
        <taxon>Heracleum</taxon>
    </lineage>
</organism>
<sequence>MASYATAALSFLLVVVVFTTLKVEARESKFFSNFNPEVDQPPLKPSSEINNFNGFNFENSEGDIPVEDLTENIKEDSSETNGFPRDFDERSVPQDSNEKESNDFYYPDKSKPSEGVDKQNMDASANNGFDLTAEEDKFFDVKQGMNGFATGYKNDDENAHANEAQGMSDTRTLENTKYLPEPEDLQVIDIGYMMYMKFKDYPRALQIAMFRDNMQYVKQVFISCNDTLQKKQFCFILARHRHLLDGRANVAASVESARQNLAATFVNAFVNAGFGQDKLMTVDGSSGNWVFKNKGHGKASACASLGMIMLWDFEKGFTQIDKFLGIGVRGWNNELRHQK</sequence>
<dbReference type="EMBL" id="JAUIZM010000006">
    <property type="protein sequence ID" value="KAK1381420.1"/>
    <property type="molecule type" value="Genomic_DNA"/>
</dbReference>
<gene>
    <name evidence="5" type="ORF">POM88_028164</name>
</gene>
<dbReference type="Proteomes" id="UP001237642">
    <property type="component" value="Unassembled WGS sequence"/>
</dbReference>
<evidence type="ECO:0000313" key="6">
    <source>
        <dbReference type="Proteomes" id="UP001237642"/>
    </source>
</evidence>
<evidence type="ECO:0000256" key="2">
    <source>
        <dbReference type="SAM" id="MobiDB-lite"/>
    </source>
</evidence>
<evidence type="ECO:0000256" key="1">
    <source>
        <dbReference type="ARBA" id="ARBA00022737"/>
    </source>
</evidence>
<accession>A0AAD8MM27</accession>
<protein>
    <recommendedName>
        <fullName evidence="4">RPN1 N-terminal domain-containing protein</fullName>
    </recommendedName>
</protein>
<evidence type="ECO:0000259" key="4">
    <source>
        <dbReference type="Pfam" id="PF17781"/>
    </source>
</evidence>
<feature type="compositionally biased region" description="Basic and acidic residues" evidence="2">
    <location>
        <begin position="85"/>
        <end position="120"/>
    </location>
</feature>
<comment type="caution">
    <text evidence="5">The sequence shown here is derived from an EMBL/GenBank/DDBJ whole genome shotgun (WGS) entry which is preliminary data.</text>
</comment>